<dbReference type="InterPro" id="IPR006328">
    <property type="entry name" value="2-HAD"/>
</dbReference>
<keyword evidence="2 3" id="KW-0378">Hydrolase</keyword>
<dbReference type="NCBIfam" id="TIGR01428">
    <property type="entry name" value="HAD_type_II"/>
    <property type="match status" value="1"/>
</dbReference>
<dbReference type="Pfam" id="PF00702">
    <property type="entry name" value="Hydrolase"/>
    <property type="match status" value="1"/>
</dbReference>
<organism evidence="4 5">
    <name type="scientific">Acidovorax delafieldii</name>
    <name type="common">Pseudomonas delafieldii</name>
    <dbReference type="NCBI Taxonomy" id="47920"/>
    <lineage>
        <taxon>Bacteria</taxon>
        <taxon>Pseudomonadati</taxon>
        <taxon>Pseudomonadota</taxon>
        <taxon>Betaproteobacteria</taxon>
        <taxon>Burkholderiales</taxon>
        <taxon>Comamonadaceae</taxon>
        <taxon>Acidovorax</taxon>
    </lineage>
</organism>
<dbReference type="SFLD" id="SFLDG01129">
    <property type="entry name" value="C1.5:_HAD__Beta-PGM__Phosphata"/>
    <property type="match status" value="1"/>
</dbReference>
<evidence type="ECO:0000256" key="1">
    <source>
        <dbReference type="ARBA" id="ARBA00008106"/>
    </source>
</evidence>
<dbReference type="SUPFAM" id="SSF56784">
    <property type="entry name" value="HAD-like"/>
    <property type="match status" value="1"/>
</dbReference>
<dbReference type="RefSeq" id="WP_146872255.1">
    <property type="nucleotide sequence ID" value="NZ_VJWE01000018.1"/>
</dbReference>
<dbReference type="EMBL" id="VJWE01000018">
    <property type="protein sequence ID" value="TWG33303.1"/>
    <property type="molecule type" value="Genomic_DNA"/>
</dbReference>
<comment type="function">
    <text evidence="3">Catalyzes the hydrolytic dehalogenation of small (S)-2-haloalkanoic acids to yield the corresponding (R)-2-hydroxyalkanoic acids.</text>
</comment>
<dbReference type="InterPro" id="IPR036412">
    <property type="entry name" value="HAD-like_sf"/>
</dbReference>
<dbReference type="NCBIfam" id="TIGR01493">
    <property type="entry name" value="HAD-SF-IA-v2"/>
    <property type="match status" value="1"/>
</dbReference>
<comment type="similarity">
    <text evidence="1 3">Belongs to the HAD-like hydrolase superfamily. S-2-haloalkanoic acid dehalogenase family.</text>
</comment>
<dbReference type="AlphaFoldDB" id="A0A561XB09"/>
<dbReference type="SFLD" id="SFLDS00003">
    <property type="entry name" value="Haloacid_Dehalogenase"/>
    <property type="match status" value="1"/>
</dbReference>
<dbReference type="InterPro" id="IPR023198">
    <property type="entry name" value="PGP-like_dom2"/>
</dbReference>
<dbReference type="PANTHER" id="PTHR43316">
    <property type="entry name" value="HYDROLASE, HALOACID DELAHOGENASE-RELATED"/>
    <property type="match status" value="1"/>
</dbReference>
<comment type="caution">
    <text evidence="4">The sequence shown here is derived from an EMBL/GenBank/DDBJ whole genome shotgun (WGS) entry which is preliminary data.</text>
</comment>
<accession>A0A561XB09</accession>
<evidence type="ECO:0000256" key="2">
    <source>
        <dbReference type="ARBA" id="ARBA00022801"/>
    </source>
</evidence>
<dbReference type="InterPro" id="IPR051540">
    <property type="entry name" value="S-2-haloacid_dehalogenase"/>
</dbReference>
<dbReference type="EC" id="3.8.1.2" evidence="3"/>
<protein>
    <recommendedName>
        <fullName evidence="3">(S)-2-haloacid dehalogenase</fullName>
        <ecNumber evidence="3">3.8.1.2</ecNumber>
    </recommendedName>
    <alternativeName>
        <fullName evidence="3">2-haloalkanoic acid dehalogenase</fullName>
    </alternativeName>
    <alternativeName>
        <fullName evidence="3">Halocarboxylic acid halidohydrolase</fullName>
    </alternativeName>
    <alternativeName>
        <fullName evidence="3">L-2-haloacid dehalogenase</fullName>
    </alternativeName>
</protein>
<evidence type="ECO:0000256" key="3">
    <source>
        <dbReference type="RuleBase" id="RU368077"/>
    </source>
</evidence>
<dbReference type="GO" id="GO:0018784">
    <property type="term" value="F:(S)-2-haloacid dehalogenase activity"/>
    <property type="evidence" value="ECO:0007669"/>
    <property type="project" value="UniProtKB-UniRule"/>
</dbReference>
<evidence type="ECO:0000313" key="4">
    <source>
        <dbReference type="EMBL" id="TWG33303.1"/>
    </source>
</evidence>
<dbReference type="Proteomes" id="UP000321485">
    <property type="component" value="Unassembled WGS sequence"/>
</dbReference>
<dbReference type="PRINTS" id="PR00413">
    <property type="entry name" value="HADHALOGNASE"/>
</dbReference>
<dbReference type="InterPro" id="IPR023214">
    <property type="entry name" value="HAD_sf"/>
</dbReference>
<gene>
    <name evidence="4" type="ORF">ATF69_4380</name>
</gene>
<dbReference type="Gene3D" id="3.40.50.1000">
    <property type="entry name" value="HAD superfamily/HAD-like"/>
    <property type="match status" value="1"/>
</dbReference>
<sequence>MNTLPSTNPTALPADHPFAQVQVLAFDIFGTVVDWHGSIAREVRALYPQVDADAFALAWRAGYQPAMARVMRGEQGWTLIDALHRQILDEILPRFGLAHLGDAERHHLNRAWHRLHAWPDSVRGLTRLKQRYTITTLSNGNIGLLTDMAKRAGLPWDCVLSAEVFKAYKPHPDTYLGVARVFDLPPQQVALVAAHHDDLAAARGCGLRTAYIERPHEFGVAQPKDVSPQLGNDLHAKDLADLAHMLGC</sequence>
<dbReference type="InterPro" id="IPR006439">
    <property type="entry name" value="HAD-SF_hydro_IA"/>
</dbReference>
<dbReference type="Gene3D" id="1.10.150.240">
    <property type="entry name" value="Putative phosphatase, domain 2"/>
    <property type="match status" value="1"/>
</dbReference>
<comment type="catalytic activity">
    <reaction evidence="3">
        <text>an (S)-2-haloacid + H2O = a (2R)-2-hydroxycarboxylate + a halide anion + H(+)</text>
        <dbReference type="Rhea" id="RHEA:11192"/>
        <dbReference type="ChEBI" id="CHEBI:15377"/>
        <dbReference type="ChEBI" id="CHEBI:15378"/>
        <dbReference type="ChEBI" id="CHEBI:16042"/>
        <dbReference type="ChEBI" id="CHEBI:58314"/>
        <dbReference type="ChEBI" id="CHEBI:137405"/>
        <dbReference type="EC" id="3.8.1.2"/>
    </reaction>
</comment>
<reference evidence="4 5" key="1">
    <citation type="journal article" date="2015" name="Stand. Genomic Sci.">
        <title>Genomic Encyclopedia of Bacterial and Archaeal Type Strains, Phase III: the genomes of soil and plant-associated and newly described type strains.</title>
        <authorList>
            <person name="Whitman W.B."/>
            <person name="Woyke T."/>
            <person name="Klenk H.P."/>
            <person name="Zhou Y."/>
            <person name="Lilburn T.G."/>
            <person name="Beck B.J."/>
            <person name="De Vos P."/>
            <person name="Vandamme P."/>
            <person name="Eisen J.A."/>
            <person name="Garrity G."/>
            <person name="Hugenholtz P."/>
            <person name="Kyrpides N.C."/>
        </authorList>
    </citation>
    <scope>NUCLEOTIDE SEQUENCE [LARGE SCALE GENOMIC DNA]</scope>
    <source>
        <strain evidence="4 5">DSM 64</strain>
    </source>
</reference>
<dbReference type="PANTHER" id="PTHR43316:SF3">
    <property type="entry name" value="HALOACID DEHALOGENASE, TYPE II (AFU_ORTHOLOGUE AFUA_2G07750)-RELATED"/>
    <property type="match status" value="1"/>
</dbReference>
<name>A0A561XB09_ACIDE</name>
<evidence type="ECO:0000313" key="5">
    <source>
        <dbReference type="Proteomes" id="UP000321485"/>
    </source>
</evidence>
<dbReference type="GeneID" id="51113413"/>
<proteinExistence type="inferred from homology"/>